<proteinExistence type="inferred from homology"/>
<dbReference type="GeneID" id="71984953"/>
<accession>A0A9Q8P820</accession>
<dbReference type="GO" id="GO:0020037">
    <property type="term" value="F:heme binding"/>
    <property type="evidence" value="ECO:0007669"/>
    <property type="project" value="InterPro"/>
</dbReference>
<evidence type="ECO:0000256" key="3">
    <source>
        <dbReference type="ARBA" id="ARBA00022723"/>
    </source>
</evidence>
<dbReference type="RefSeq" id="XP_047760984.1">
    <property type="nucleotide sequence ID" value="XM_047904223.1"/>
</dbReference>
<dbReference type="InterPro" id="IPR050121">
    <property type="entry name" value="Cytochrome_P450_monoxygenase"/>
</dbReference>
<dbReference type="PANTHER" id="PTHR24305">
    <property type="entry name" value="CYTOCHROME P450"/>
    <property type="match status" value="1"/>
</dbReference>
<name>A0A9Q8P820_PASFU</name>
<evidence type="ECO:0000313" key="9">
    <source>
        <dbReference type="Proteomes" id="UP000756132"/>
    </source>
</evidence>
<keyword evidence="3 7" id="KW-0479">Metal-binding</keyword>
<dbReference type="Gene3D" id="1.10.630.10">
    <property type="entry name" value="Cytochrome P450"/>
    <property type="match status" value="1"/>
</dbReference>
<evidence type="ECO:0000256" key="7">
    <source>
        <dbReference type="PIRSR" id="PIRSR602401-1"/>
    </source>
</evidence>
<keyword evidence="4" id="KW-0560">Oxidoreductase</keyword>
<evidence type="ECO:0000256" key="6">
    <source>
        <dbReference type="ARBA" id="ARBA00023033"/>
    </source>
</evidence>
<comment type="cofactor">
    <cofactor evidence="1 7">
        <name>heme</name>
        <dbReference type="ChEBI" id="CHEBI:30413"/>
    </cofactor>
</comment>
<dbReference type="PRINTS" id="PR00463">
    <property type="entry name" value="EP450I"/>
</dbReference>
<organism evidence="8 9">
    <name type="scientific">Passalora fulva</name>
    <name type="common">Tomato leaf mold</name>
    <name type="synonym">Cladosporium fulvum</name>
    <dbReference type="NCBI Taxonomy" id="5499"/>
    <lineage>
        <taxon>Eukaryota</taxon>
        <taxon>Fungi</taxon>
        <taxon>Dikarya</taxon>
        <taxon>Ascomycota</taxon>
        <taxon>Pezizomycotina</taxon>
        <taxon>Dothideomycetes</taxon>
        <taxon>Dothideomycetidae</taxon>
        <taxon>Mycosphaerellales</taxon>
        <taxon>Mycosphaerellaceae</taxon>
        <taxon>Fulvia</taxon>
    </lineage>
</organism>
<protein>
    <submittedName>
        <fullName evidence="8">Cytochrome P450 monooxygenase sdnE</fullName>
    </submittedName>
</protein>
<comment type="similarity">
    <text evidence="2">Belongs to the cytochrome P450 family.</text>
</comment>
<dbReference type="KEGG" id="ffu:CLAFUR5_05075"/>
<reference evidence="8" key="2">
    <citation type="journal article" date="2022" name="Microb. Genom.">
        <title>A chromosome-scale genome assembly of the tomato pathogen Cladosporium fulvum reveals a compartmentalized genome architecture and the presence of a dispensable chromosome.</title>
        <authorList>
            <person name="Zaccaron A.Z."/>
            <person name="Chen L.H."/>
            <person name="Samaras A."/>
            <person name="Stergiopoulos I."/>
        </authorList>
    </citation>
    <scope>NUCLEOTIDE SEQUENCE</scope>
    <source>
        <strain evidence="8">Race5_Kim</strain>
    </source>
</reference>
<evidence type="ECO:0000256" key="5">
    <source>
        <dbReference type="ARBA" id="ARBA00023004"/>
    </source>
</evidence>
<keyword evidence="9" id="KW-1185">Reference proteome</keyword>
<evidence type="ECO:0000256" key="4">
    <source>
        <dbReference type="ARBA" id="ARBA00023002"/>
    </source>
</evidence>
<dbReference type="InterPro" id="IPR002401">
    <property type="entry name" value="Cyt_P450_E_grp-I"/>
</dbReference>
<dbReference type="GO" id="GO:0004497">
    <property type="term" value="F:monooxygenase activity"/>
    <property type="evidence" value="ECO:0007669"/>
    <property type="project" value="UniProtKB-KW"/>
</dbReference>
<dbReference type="Proteomes" id="UP000756132">
    <property type="component" value="Chromosome 4"/>
</dbReference>
<dbReference type="InterPro" id="IPR036396">
    <property type="entry name" value="Cyt_P450_sf"/>
</dbReference>
<keyword evidence="6 8" id="KW-0503">Monooxygenase</keyword>
<reference evidence="8" key="1">
    <citation type="submission" date="2021-12" db="EMBL/GenBank/DDBJ databases">
        <authorList>
            <person name="Zaccaron A."/>
            <person name="Stergiopoulos I."/>
        </authorList>
    </citation>
    <scope>NUCLEOTIDE SEQUENCE</scope>
    <source>
        <strain evidence="8">Race5_Kim</strain>
    </source>
</reference>
<dbReference type="GO" id="GO:0005506">
    <property type="term" value="F:iron ion binding"/>
    <property type="evidence" value="ECO:0007669"/>
    <property type="project" value="InterPro"/>
</dbReference>
<dbReference type="EMBL" id="CP090166">
    <property type="protein sequence ID" value="UJO16618.1"/>
    <property type="molecule type" value="Genomic_DNA"/>
</dbReference>
<dbReference type="GO" id="GO:0016705">
    <property type="term" value="F:oxidoreductase activity, acting on paired donors, with incorporation or reduction of molecular oxygen"/>
    <property type="evidence" value="ECO:0007669"/>
    <property type="project" value="InterPro"/>
</dbReference>
<dbReference type="CDD" id="cd11062">
    <property type="entry name" value="CYP58-like"/>
    <property type="match status" value="1"/>
</dbReference>
<sequence>MASTHDSAATIVALWFVKTVVTVVFRLAFHPLANFPGPKIAAVTSLYEFYYDVVRPGQYTWVIKKMHERHGPIVRISPRELHIDDYNYYDELYSGKKDKWDWAVNMFGRKPGTFRTVKHVEHRARRAALNPFFSKRAAVQLSPMITGHVENMCRRMEHSRDSGQPLCVPYMTAALTLDVITEYAFGRSDAVLDEPDFAPQWLQIMEGLLLNCHLNCFFPWLQDLMSILPRRLAQWLDPRVVSFIRYQGDRLSQLEAIFHAQNTKSATSAPTHGATIFHHLLESPDVAPADRNMEFFLSETMSIVGAGQATTASHISITLFYVLSDHRIYSLLKAELKKAIPNPAILPSLAELEELEYLTAVVAEGHRMSHGAIHRHQRISPHASTLYKDWVIPPGTPIGMSALFMHENEDLFPLPKVFDPSRFLGPEGQRLRKYLVHYSRGPRNCVGQNLAQAEIYLALAAMARRFDFEIFETMMKDMEITRDCQQPFPKKGAKRFRVLVK</sequence>
<keyword evidence="7" id="KW-0349">Heme</keyword>
<feature type="binding site" description="axial binding residue" evidence="7">
    <location>
        <position position="445"/>
    </location>
    <ligand>
        <name>heme</name>
        <dbReference type="ChEBI" id="CHEBI:30413"/>
    </ligand>
    <ligandPart>
        <name>Fe</name>
        <dbReference type="ChEBI" id="CHEBI:18248"/>
    </ligandPart>
</feature>
<dbReference type="Pfam" id="PF00067">
    <property type="entry name" value="p450"/>
    <property type="match status" value="1"/>
</dbReference>
<evidence type="ECO:0000313" key="8">
    <source>
        <dbReference type="EMBL" id="UJO16618.1"/>
    </source>
</evidence>
<dbReference type="AlphaFoldDB" id="A0A9Q8P820"/>
<evidence type="ECO:0000256" key="1">
    <source>
        <dbReference type="ARBA" id="ARBA00001971"/>
    </source>
</evidence>
<dbReference type="SUPFAM" id="SSF48264">
    <property type="entry name" value="Cytochrome P450"/>
    <property type="match status" value="1"/>
</dbReference>
<evidence type="ECO:0000256" key="2">
    <source>
        <dbReference type="ARBA" id="ARBA00010617"/>
    </source>
</evidence>
<gene>
    <name evidence="8" type="ORF">CLAFUR5_05075</name>
</gene>
<dbReference type="InterPro" id="IPR001128">
    <property type="entry name" value="Cyt_P450"/>
</dbReference>
<dbReference type="OMA" id="QFGWLYT"/>
<dbReference type="OrthoDB" id="3945418at2759"/>
<keyword evidence="5 7" id="KW-0408">Iron</keyword>
<dbReference type="PANTHER" id="PTHR24305:SF157">
    <property type="entry name" value="N-ACETYLTRYPTOPHAN 6-HYDROXYLASE IVOC-RELATED"/>
    <property type="match status" value="1"/>
</dbReference>